<dbReference type="PANTHER" id="PTHR21340">
    <property type="entry name" value="DIADENOSINE 5,5-P1,P4-TETRAPHOSPHATE PYROPHOSPHOHYDROLASE MUTT"/>
    <property type="match status" value="1"/>
</dbReference>
<evidence type="ECO:0000256" key="2">
    <source>
        <dbReference type="ARBA" id="ARBA00022801"/>
    </source>
</evidence>
<comment type="similarity">
    <text evidence="1 3">Belongs to the Nudix hydrolase family.</text>
</comment>
<evidence type="ECO:0000313" key="5">
    <source>
        <dbReference type="EMBL" id="SQB63479.1"/>
    </source>
</evidence>
<dbReference type="InterPro" id="IPR020476">
    <property type="entry name" value="Nudix_hydrolase"/>
</dbReference>
<protein>
    <submittedName>
        <fullName evidence="5">Predicted NTP pyrophosphohydrolase</fullName>
    </submittedName>
</protein>
<dbReference type="CDD" id="cd03673">
    <property type="entry name" value="NUDIX_Ap6A_hydrolase"/>
    <property type="match status" value="1"/>
</dbReference>
<dbReference type="InterPro" id="IPR020084">
    <property type="entry name" value="NUDIX_hydrolase_CS"/>
</dbReference>
<dbReference type="GO" id="GO:0006167">
    <property type="term" value="P:AMP biosynthetic process"/>
    <property type="evidence" value="ECO:0007669"/>
    <property type="project" value="TreeGrafter"/>
</dbReference>
<dbReference type="PANTHER" id="PTHR21340:SF0">
    <property type="entry name" value="BIS(5'-NUCLEOSYL)-TETRAPHOSPHATASE [ASYMMETRICAL]"/>
    <property type="match status" value="1"/>
</dbReference>
<feature type="domain" description="Nudix hydrolase" evidence="4">
    <location>
        <begin position="21"/>
        <end position="167"/>
    </location>
</feature>
<name>A0A2X3AKX6_9ACTO</name>
<accession>A0A2X3AKX6</accession>
<dbReference type="PRINTS" id="PR00502">
    <property type="entry name" value="NUDIXFAMILY"/>
</dbReference>
<dbReference type="SUPFAM" id="SSF55811">
    <property type="entry name" value="Nudix"/>
    <property type="match status" value="1"/>
</dbReference>
<dbReference type="CDD" id="cd07040">
    <property type="entry name" value="HP"/>
    <property type="match status" value="1"/>
</dbReference>
<dbReference type="InterPro" id="IPR015797">
    <property type="entry name" value="NUDIX_hydrolase-like_dom_sf"/>
</dbReference>
<dbReference type="Pfam" id="PF00300">
    <property type="entry name" value="His_Phos_1"/>
    <property type="match status" value="1"/>
</dbReference>
<dbReference type="SMART" id="SM00855">
    <property type="entry name" value="PGAM"/>
    <property type="match status" value="1"/>
</dbReference>
<proteinExistence type="inferred from homology"/>
<evidence type="ECO:0000256" key="1">
    <source>
        <dbReference type="ARBA" id="ARBA00005582"/>
    </source>
</evidence>
<dbReference type="EMBL" id="UASJ01000001">
    <property type="protein sequence ID" value="SQB63479.1"/>
    <property type="molecule type" value="Genomic_DNA"/>
</dbReference>
<dbReference type="GO" id="GO:0006754">
    <property type="term" value="P:ATP biosynthetic process"/>
    <property type="evidence" value="ECO:0007669"/>
    <property type="project" value="TreeGrafter"/>
</dbReference>
<dbReference type="AlphaFoldDB" id="A0A2X3AKX6"/>
<dbReference type="Gene3D" id="3.40.50.1240">
    <property type="entry name" value="Phosphoglycerate mutase-like"/>
    <property type="match status" value="1"/>
</dbReference>
<dbReference type="OMA" id="RYDDWSW"/>
<organism evidence="5 6">
    <name type="scientific">Mobiluncus curtisii</name>
    <dbReference type="NCBI Taxonomy" id="2051"/>
    <lineage>
        <taxon>Bacteria</taxon>
        <taxon>Bacillati</taxon>
        <taxon>Actinomycetota</taxon>
        <taxon>Actinomycetes</taxon>
        <taxon>Actinomycetales</taxon>
        <taxon>Actinomycetaceae</taxon>
        <taxon>Mobiluncus</taxon>
    </lineage>
</organism>
<sequence>MASHGIETGAEDDTGKGNLMSKVLAAGGVVWRGGELRPALEGVPTQTPYEFLIVHRPKYNDWSLPKGKMEPGELLPACAVREIAEETGVQVCLGPQLGVTAYPVEGRQKQVTYWLAQVRHSAAILARPYVEPASTREINETRWVDQTRAQELLTQEYDRHLIAHAEECLRQGWGDSTPVMLVRHGKAKNRLKWNTDDSLRPLKKRGRHQAENLVSVLSAFGISRMFCSPWKRCEQTIRPYLKASGIRCEFPDVLSEDGYAANPYAGRELLRALLQAAPAEGPTALCSHAPVLIPLMRSLGNDFLRETLIPLETGESLIVHVIPGVEADPKLIAVERAEAEPPAGYARD</sequence>
<reference evidence="5 6" key="1">
    <citation type="submission" date="2018-06" db="EMBL/GenBank/DDBJ databases">
        <authorList>
            <consortium name="Pathogen Informatics"/>
            <person name="Doyle S."/>
        </authorList>
    </citation>
    <scope>NUCLEOTIDE SEQUENCE [LARGE SCALE GENOMIC DNA]</scope>
    <source>
        <strain evidence="5 6">NCTC11820</strain>
    </source>
</reference>
<dbReference type="InterPro" id="IPR029033">
    <property type="entry name" value="His_PPase_superfam"/>
</dbReference>
<dbReference type="Pfam" id="PF00293">
    <property type="entry name" value="NUDIX"/>
    <property type="match status" value="1"/>
</dbReference>
<dbReference type="SUPFAM" id="SSF53254">
    <property type="entry name" value="Phosphoglycerate mutase-like"/>
    <property type="match status" value="1"/>
</dbReference>
<keyword evidence="2 3" id="KW-0378">Hydrolase</keyword>
<dbReference type="PROSITE" id="PS51462">
    <property type="entry name" value="NUDIX"/>
    <property type="match status" value="1"/>
</dbReference>
<evidence type="ECO:0000256" key="3">
    <source>
        <dbReference type="RuleBase" id="RU003476"/>
    </source>
</evidence>
<dbReference type="InterPro" id="IPR000086">
    <property type="entry name" value="NUDIX_hydrolase_dom"/>
</dbReference>
<dbReference type="InterPro" id="IPR013078">
    <property type="entry name" value="His_Pase_superF_clade-1"/>
</dbReference>
<evidence type="ECO:0000313" key="6">
    <source>
        <dbReference type="Proteomes" id="UP000250245"/>
    </source>
</evidence>
<dbReference type="Proteomes" id="UP000250245">
    <property type="component" value="Unassembled WGS sequence"/>
</dbReference>
<evidence type="ECO:0000259" key="4">
    <source>
        <dbReference type="PROSITE" id="PS51462"/>
    </source>
</evidence>
<dbReference type="GO" id="GO:0004081">
    <property type="term" value="F:bis(5'-nucleosyl)-tetraphosphatase (asymmetrical) activity"/>
    <property type="evidence" value="ECO:0007669"/>
    <property type="project" value="TreeGrafter"/>
</dbReference>
<dbReference type="Gene3D" id="3.90.79.10">
    <property type="entry name" value="Nucleoside Triphosphate Pyrophosphohydrolase"/>
    <property type="match status" value="1"/>
</dbReference>
<gene>
    <name evidence="5" type="ORF">NCTC11820_00260</name>
</gene>
<dbReference type="InterPro" id="IPR051325">
    <property type="entry name" value="Nudix_hydrolase_domain"/>
</dbReference>
<dbReference type="PROSITE" id="PS00893">
    <property type="entry name" value="NUDIX_BOX"/>
    <property type="match status" value="1"/>
</dbReference>